<keyword evidence="8" id="KW-1185">Reference proteome</keyword>
<dbReference type="PANTHER" id="PTHR12728">
    <property type="entry name" value="BRIX DOMAIN CONTAINING PROTEIN"/>
    <property type="match status" value="1"/>
</dbReference>
<dbReference type="PANTHER" id="PTHR12728:SF0">
    <property type="entry name" value="RIBOSOME PRODUCTION FACTOR 2 HOMOLOG"/>
    <property type="match status" value="1"/>
</dbReference>
<protein>
    <recommendedName>
        <fullName evidence="4">Ribosome production factor 2 homolog</fullName>
    </recommendedName>
    <alternativeName>
        <fullName evidence="4">Ribosome biogenesis protein RPF2 homolog</fullName>
    </alternativeName>
</protein>
<feature type="compositionally biased region" description="Acidic residues" evidence="5">
    <location>
        <begin position="306"/>
        <end position="320"/>
    </location>
</feature>
<comment type="caution">
    <text evidence="7">The sequence shown here is derived from an EMBL/GenBank/DDBJ whole genome shotgun (WGS) entry which is preliminary data.</text>
</comment>
<dbReference type="GO" id="GO:0000027">
    <property type="term" value="P:ribosomal large subunit assembly"/>
    <property type="evidence" value="ECO:0007669"/>
    <property type="project" value="InterPro"/>
</dbReference>
<dbReference type="EMBL" id="NAJN01000935">
    <property type="protein sequence ID" value="TKA67213.1"/>
    <property type="molecule type" value="Genomic_DNA"/>
</dbReference>
<name>A0A4U0WXC8_9PEZI</name>
<dbReference type="SMART" id="SM00879">
    <property type="entry name" value="Brix"/>
    <property type="match status" value="1"/>
</dbReference>
<dbReference type="Proteomes" id="UP000308768">
    <property type="component" value="Unassembled WGS sequence"/>
</dbReference>
<feature type="domain" description="Brix" evidence="6">
    <location>
        <begin position="31"/>
        <end position="245"/>
    </location>
</feature>
<accession>A0A4U0WXC8</accession>
<feature type="region of interest" description="Disordered" evidence="5">
    <location>
        <begin position="291"/>
        <end position="328"/>
    </location>
</feature>
<dbReference type="GO" id="GO:0005730">
    <property type="term" value="C:nucleolus"/>
    <property type="evidence" value="ECO:0007669"/>
    <property type="project" value="UniProtKB-SubCell"/>
</dbReference>
<evidence type="ECO:0000259" key="6">
    <source>
        <dbReference type="PROSITE" id="PS50833"/>
    </source>
</evidence>
<dbReference type="STRING" id="331657.A0A4U0WXC8"/>
<dbReference type="GO" id="GO:0000463">
    <property type="term" value="P:maturation of LSU-rRNA from tricistronic rRNA transcript (SSU-rRNA, 5.8S rRNA, LSU-rRNA)"/>
    <property type="evidence" value="ECO:0007669"/>
    <property type="project" value="TreeGrafter"/>
</dbReference>
<dbReference type="PROSITE" id="PS50833">
    <property type="entry name" value="BRIX"/>
    <property type="match status" value="1"/>
</dbReference>
<evidence type="ECO:0000256" key="2">
    <source>
        <dbReference type="ARBA" id="ARBA00010782"/>
    </source>
</evidence>
<evidence type="ECO:0000256" key="3">
    <source>
        <dbReference type="ARBA" id="ARBA00023242"/>
    </source>
</evidence>
<evidence type="ECO:0000313" key="7">
    <source>
        <dbReference type="EMBL" id="TKA67213.1"/>
    </source>
</evidence>
<comment type="similarity">
    <text evidence="2 4">Belongs to the RPF2 family.</text>
</comment>
<evidence type="ECO:0000256" key="1">
    <source>
        <dbReference type="ARBA" id="ARBA00004604"/>
    </source>
</evidence>
<reference evidence="7 8" key="1">
    <citation type="submission" date="2017-03" db="EMBL/GenBank/DDBJ databases">
        <title>Genomes of endolithic fungi from Antarctica.</title>
        <authorList>
            <person name="Coleine C."/>
            <person name="Masonjones S."/>
            <person name="Stajich J.E."/>
        </authorList>
    </citation>
    <scope>NUCLEOTIDE SEQUENCE [LARGE SCALE GENOMIC DNA]</scope>
    <source>
        <strain evidence="7 8">CCFEE 5187</strain>
    </source>
</reference>
<dbReference type="AlphaFoldDB" id="A0A4U0WXC8"/>
<evidence type="ECO:0000256" key="5">
    <source>
        <dbReference type="SAM" id="MobiDB-lite"/>
    </source>
</evidence>
<comment type="subcellular location">
    <subcellularLocation>
        <location evidence="1 4">Nucleus</location>
        <location evidence="1 4">Nucleolus</location>
    </subcellularLocation>
</comment>
<gene>
    <name evidence="7" type="ORF">B0A49_05788</name>
</gene>
<dbReference type="InterPro" id="IPR007109">
    <property type="entry name" value="Brix"/>
</dbReference>
<evidence type="ECO:0000256" key="4">
    <source>
        <dbReference type="RuleBase" id="RU367086"/>
    </source>
</evidence>
<organism evidence="7 8">
    <name type="scientific">Cryomyces minteri</name>
    <dbReference type="NCBI Taxonomy" id="331657"/>
    <lineage>
        <taxon>Eukaryota</taxon>
        <taxon>Fungi</taxon>
        <taxon>Dikarya</taxon>
        <taxon>Ascomycota</taxon>
        <taxon>Pezizomycotina</taxon>
        <taxon>Dothideomycetes</taxon>
        <taxon>Dothideomycetes incertae sedis</taxon>
        <taxon>Cryomyces</taxon>
    </lineage>
</organism>
<keyword evidence="3 4" id="KW-0539">Nucleus</keyword>
<sequence>MLPDDCPSKPRNARSKRALEKRAPLVTENVKITLFLRYTSCSEILQLVMKDLQSLKRPLAISFTKKNDIHPFDDPSSLEFFSEKNDTSLMVYGSHSKKRLHALTLIRFFSSRVLDMLELYVDPETVRTLSQFKNAKAAVGLKPLLAFSGTSFESPTHNAFTLAKSLFIDLFRGQDASLVDVEGLQYIISICAGEEVDGQPASKIHFRCYLIKTKRSGFKTPRVEVEEMGPRIDFRVGRLKEADDAIWKEALKKPRGVEAKTKKNVETDIIGDKVGRIHLGKQDLSNLQTRKMKGLKRTRDVKDVDDATMVDDDDVVSNDDGETKKVRL</sequence>
<dbReference type="Pfam" id="PF04427">
    <property type="entry name" value="Brix"/>
    <property type="match status" value="1"/>
</dbReference>
<dbReference type="GO" id="GO:0019843">
    <property type="term" value="F:rRNA binding"/>
    <property type="evidence" value="ECO:0007669"/>
    <property type="project" value="UniProtKB-UniRule"/>
</dbReference>
<dbReference type="InterPro" id="IPR039770">
    <property type="entry name" value="Rpf2"/>
</dbReference>
<evidence type="ECO:0000313" key="8">
    <source>
        <dbReference type="Proteomes" id="UP000308768"/>
    </source>
</evidence>
<dbReference type="OrthoDB" id="407658at2759"/>
<proteinExistence type="inferred from homology"/>